<feature type="domain" description="Transmembrane protein 135 N-terminal" evidence="7">
    <location>
        <begin position="16"/>
        <end position="133"/>
    </location>
</feature>
<accession>A0A9P0MUS5</accession>
<evidence type="ECO:0000256" key="4">
    <source>
        <dbReference type="ARBA" id="ARBA00022989"/>
    </source>
</evidence>
<dbReference type="Proteomes" id="UP001152798">
    <property type="component" value="Chromosome 6"/>
</dbReference>
<proteinExistence type="inferred from homology"/>
<dbReference type="InterPro" id="IPR026749">
    <property type="entry name" value="Tmem135"/>
</dbReference>
<evidence type="ECO:0000313" key="8">
    <source>
        <dbReference type="EMBL" id="CAH1404231.1"/>
    </source>
</evidence>
<feature type="transmembrane region" description="Helical" evidence="6">
    <location>
        <begin position="35"/>
        <end position="54"/>
    </location>
</feature>
<keyword evidence="5 6" id="KW-0472">Membrane</keyword>
<feature type="transmembrane region" description="Helical" evidence="6">
    <location>
        <begin position="303"/>
        <end position="324"/>
    </location>
</feature>
<feature type="transmembrane region" description="Helical" evidence="6">
    <location>
        <begin position="102"/>
        <end position="123"/>
    </location>
</feature>
<evidence type="ECO:0000313" key="9">
    <source>
        <dbReference type="Proteomes" id="UP001152798"/>
    </source>
</evidence>
<dbReference type="PANTHER" id="PTHR12459:SF15">
    <property type="entry name" value="TRANSMEMBRANE PROTEIN 135"/>
    <property type="match status" value="1"/>
</dbReference>
<evidence type="ECO:0000256" key="3">
    <source>
        <dbReference type="ARBA" id="ARBA00022692"/>
    </source>
</evidence>
<evidence type="ECO:0000256" key="1">
    <source>
        <dbReference type="ARBA" id="ARBA00004127"/>
    </source>
</evidence>
<reference evidence="8" key="1">
    <citation type="submission" date="2022-01" db="EMBL/GenBank/DDBJ databases">
        <authorList>
            <person name="King R."/>
        </authorList>
    </citation>
    <scope>NUCLEOTIDE SEQUENCE</scope>
</reference>
<protein>
    <recommendedName>
        <fullName evidence="7">Transmembrane protein 135 N-terminal domain-containing protein</fullName>
    </recommendedName>
</protein>
<dbReference type="InterPro" id="IPR031926">
    <property type="entry name" value="TMEM135_N"/>
</dbReference>
<comment type="subcellular location">
    <subcellularLocation>
        <location evidence="1">Endomembrane system</location>
        <topology evidence="1">Multi-pass membrane protein</topology>
    </subcellularLocation>
</comment>
<keyword evidence="3 6" id="KW-0812">Transmembrane</keyword>
<gene>
    <name evidence="8" type="ORF">NEZAVI_LOCUS12677</name>
</gene>
<dbReference type="Pfam" id="PF15982">
    <property type="entry name" value="TMEM135_C_rich"/>
    <property type="match status" value="1"/>
</dbReference>
<comment type="similarity">
    <text evidence="2">Belongs to the TMEM135 family.</text>
</comment>
<evidence type="ECO:0000256" key="2">
    <source>
        <dbReference type="ARBA" id="ARBA00008924"/>
    </source>
</evidence>
<dbReference type="EMBL" id="OV725082">
    <property type="protein sequence ID" value="CAH1404231.1"/>
    <property type="molecule type" value="Genomic_DNA"/>
</dbReference>
<name>A0A9P0MUS5_NEZVI</name>
<organism evidence="8 9">
    <name type="scientific">Nezara viridula</name>
    <name type="common">Southern green stink bug</name>
    <name type="synonym">Cimex viridulus</name>
    <dbReference type="NCBI Taxonomy" id="85310"/>
    <lineage>
        <taxon>Eukaryota</taxon>
        <taxon>Metazoa</taxon>
        <taxon>Ecdysozoa</taxon>
        <taxon>Arthropoda</taxon>
        <taxon>Hexapoda</taxon>
        <taxon>Insecta</taxon>
        <taxon>Pterygota</taxon>
        <taxon>Neoptera</taxon>
        <taxon>Paraneoptera</taxon>
        <taxon>Hemiptera</taxon>
        <taxon>Heteroptera</taxon>
        <taxon>Panheteroptera</taxon>
        <taxon>Pentatomomorpha</taxon>
        <taxon>Pentatomoidea</taxon>
        <taxon>Pentatomidae</taxon>
        <taxon>Pentatominae</taxon>
        <taxon>Nezara</taxon>
    </lineage>
</organism>
<keyword evidence="4 6" id="KW-1133">Transmembrane helix</keyword>
<evidence type="ECO:0000259" key="7">
    <source>
        <dbReference type="Pfam" id="PF15982"/>
    </source>
</evidence>
<keyword evidence="9" id="KW-1185">Reference proteome</keyword>
<evidence type="ECO:0000256" key="6">
    <source>
        <dbReference type="SAM" id="Phobius"/>
    </source>
</evidence>
<dbReference type="OrthoDB" id="6611642at2759"/>
<evidence type="ECO:0000256" key="5">
    <source>
        <dbReference type="ARBA" id="ARBA00023136"/>
    </source>
</evidence>
<feature type="transmembrane region" description="Helical" evidence="6">
    <location>
        <begin position="158"/>
        <end position="176"/>
    </location>
</feature>
<feature type="transmembrane region" description="Helical" evidence="6">
    <location>
        <begin position="264"/>
        <end position="283"/>
    </location>
</feature>
<feature type="transmembrane region" description="Helical" evidence="6">
    <location>
        <begin position="74"/>
        <end position="95"/>
    </location>
</feature>
<dbReference type="GO" id="GO:0012505">
    <property type="term" value="C:endomembrane system"/>
    <property type="evidence" value="ECO:0007669"/>
    <property type="project" value="UniProtKB-SubCell"/>
</dbReference>
<sequence length="392" mass="46346">MAVLSKSSIRNTKNLKCSEIIHPWSKSCINGNAEFIFVSIKGLSLFYAMMYGIPLMLRLRKNQKINILKILFDFMRSLSCGVYYASSFIFFNCLFHKIFGRINSIAFLFVVPFLCGFSIFLEIPERRDITVTTFVSMFLECYYKLLCNNKIIMRSKKFETLLFMLVNALLMYSLRIRQDLSNRKETLWFFTPTSTTHEDTSENILQNNNEKYSQKFSYTKNIIRNSLKYSSIGLALSVIKFLVYKVMSPLNNQESFFRWKSLRLPFFMGSYVSTFEALSYYLYKKEGNYHYYQTFWSGLFSGISYFLNPNLQVLFTAITILLKIQGDQLKKKYKMANFPYSEFSFIISNMFLLQRMILDHKRVPTFFYNMFMFGTMKKASHMIDGIQKHYLT</sequence>
<dbReference type="AlphaFoldDB" id="A0A9P0MUS5"/>
<dbReference type="PANTHER" id="PTHR12459">
    <property type="entry name" value="TRANSMEMBRANE PROTEIN 135-RELATED"/>
    <property type="match status" value="1"/>
</dbReference>